<dbReference type="STRING" id="1217721.HY57_19340"/>
<feature type="signal peptide" evidence="1">
    <location>
        <begin position="1"/>
        <end position="24"/>
    </location>
</feature>
<dbReference type="InterPro" id="IPR010281">
    <property type="entry name" value="DUF885"/>
</dbReference>
<dbReference type="PANTHER" id="PTHR33361">
    <property type="entry name" value="GLR0591 PROTEIN"/>
    <property type="match status" value="1"/>
</dbReference>
<dbReference type="PATRIC" id="fig|1217721.7.peg.3962"/>
<dbReference type="KEGG" id="dja:HY57_19340"/>
<dbReference type="Pfam" id="PF05960">
    <property type="entry name" value="DUF885"/>
    <property type="match status" value="1"/>
</dbReference>
<evidence type="ECO:0000313" key="2">
    <source>
        <dbReference type="EMBL" id="AIF49250.1"/>
    </source>
</evidence>
<dbReference type="HOGENOM" id="CLU_018914_1_0_6"/>
<dbReference type="EMBL" id="CP008884">
    <property type="protein sequence ID" value="AIF49250.1"/>
    <property type="molecule type" value="Genomic_DNA"/>
</dbReference>
<accession>A0A075K569</accession>
<sequence length="602" mass="67268">MKIGPRMLLAGVVMSAACLATAQAATTTDVPTRVKALNALLAEQWQHTLETQPEFATILGDLRYNDRWADASPAYAEREYAADKAFLQRFKAIDTTGFSEEDKLNQELMVRRLSDALKAHELKIDEMPLEQMTGVHLQLAGFISSIPFDNTKEYDDYLARLKSVPALFDQATETARLGMKNGMMPPKYVLEKVVTQIDSIGKPAGMDSLFAEPLKHFPKTVSAADQKRLHDAILAAIDQQVRPAYAKLGTFVKNDYAPHGRSEPGVWQLPNGEAIYAFQVEQMTTTKESPERIHEIGLSEVKRIEGEMTEIAKQQGFKDLASFRESLKTNPKVHATSREDILNRYRTYLAGMQPELPKLFGLLPKTKVEVMPVEAFREKEAAGAEYRQGTPDGSRPGQIFVNTGDYQNRNVLSIESTAYHEGIPGHHMQISIAQTLQGLPPFRQQAGYNAYIEGWALYAEQLGKELGFYKDPLSYYGHLSDELLRADRLVLDTGVHYKHWSRQQMVDFFHAHSSEDEPSVQAETDRYVTWPGQALAYKMGQLKILALRAHAKKELGDKFDIRAFHDEILNGGALPLDVLEARVDAWIAAVKAGKAPAHPAAA</sequence>
<dbReference type="AlphaFoldDB" id="A0A075K569"/>
<evidence type="ECO:0008006" key="4">
    <source>
        <dbReference type="Google" id="ProtNLM"/>
    </source>
</evidence>
<dbReference type="PROSITE" id="PS51257">
    <property type="entry name" value="PROKAR_LIPOPROTEIN"/>
    <property type="match status" value="1"/>
</dbReference>
<proteinExistence type="predicted"/>
<dbReference type="Proteomes" id="UP000027987">
    <property type="component" value="Chromosome"/>
</dbReference>
<reference evidence="2 3" key="1">
    <citation type="submission" date="2014-07" db="EMBL/GenBank/DDBJ databases">
        <title>Complete Genome Sequence of Dyella japonica Strain A8 Isolated from Malaysian Tropical Soil.</title>
        <authorList>
            <person name="Hui R.K.H."/>
            <person name="Chen J.-W."/>
            <person name="Chan K.-G."/>
            <person name="Leung F.C.C."/>
        </authorList>
    </citation>
    <scope>NUCLEOTIDE SEQUENCE [LARGE SCALE GENOMIC DNA]</scope>
    <source>
        <strain evidence="2 3">A8</strain>
    </source>
</reference>
<dbReference type="RefSeq" id="WP_019464524.1">
    <property type="nucleotide sequence ID" value="NZ_ALOY01000129.1"/>
</dbReference>
<keyword evidence="1" id="KW-0732">Signal</keyword>
<evidence type="ECO:0000313" key="3">
    <source>
        <dbReference type="Proteomes" id="UP000027987"/>
    </source>
</evidence>
<dbReference type="PANTHER" id="PTHR33361:SF16">
    <property type="entry name" value="DUF885 DOMAIN-CONTAINING PROTEIN"/>
    <property type="match status" value="1"/>
</dbReference>
<feature type="chain" id="PRO_5001706823" description="Lipoprotein" evidence="1">
    <location>
        <begin position="25"/>
        <end position="602"/>
    </location>
</feature>
<evidence type="ECO:0000256" key="1">
    <source>
        <dbReference type="SAM" id="SignalP"/>
    </source>
</evidence>
<gene>
    <name evidence="2" type="ORF">HY57_19340</name>
</gene>
<protein>
    <recommendedName>
        <fullName evidence="4">Lipoprotein</fullName>
    </recommendedName>
</protein>
<dbReference type="OrthoDB" id="9769898at2"/>
<keyword evidence="3" id="KW-1185">Reference proteome</keyword>
<name>A0A075K569_9GAMM</name>
<organism evidence="2 3">
    <name type="scientific">Dyella japonica A8</name>
    <dbReference type="NCBI Taxonomy" id="1217721"/>
    <lineage>
        <taxon>Bacteria</taxon>
        <taxon>Pseudomonadati</taxon>
        <taxon>Pseudomonadota</taxon>
        <taxon>Gammaproteobacteria</taxon>
        <taxon>Lysobacterales</taxon>
        <taxon>Rhodanobacteraceae</taxon>
        <taxon>Dyella</taxon>
    </lineage>
</organism>